<dbReference type="Gene3D" id="3.40.50.720">
    <property type="entry name" value="NAD(P)-binding Rossmann-like Domain"/>
    <property type="match status" value="1"/>
</dbReference>
<evidence type="ECO:0000313" key="4">
    <source>
        <dbReference type="EMBL" id="OIQ49467.1"/>
    </source>
</evidence>
<dbReference type="OrthoDB" id="335726at2"/>
<dbReference type="GO" id="GO:0016020">
    <property type="term" value="C:membrane"/>
    <property type="evidence" value="ECO:0007669"/>
    <property type="project" value="TreeGrafter"/>
</dbReference>
<gene>
    <name evidence="4" type="primary">tsaC1</name>
    <name evidence="4" type="ORF">BerOc1_01392</name>
</gene>
<dbReference type="Proteomes" id="UP000181901">
    <property type="component" value="Unassembled WGS sequence"/>
</dbReference>
<keyword evidence="2 4" id="KW-0560">Oxidoreductase</keyword>
<dbReference type="AlphaFoldDB" id="A0A1J5N1F1"/>
<evidence type="ECO:0000259" key="3">
    <source>
        <dbReference type="SMART" id="SM00822"/>
    </source>
</evidence>
<keyword evidence="5" id="KW-1185">Reference proteome</keyword>
<dbReference type="EMBL" id="LKAQ01000004">
    <property type="protein sequence ID" value="OIQ49467.1"/>
    <property type="molecule type" value="Genomic_DNA"/>
</dbReference>
<evidence type="ECO:0000256" key="1">
    <source>
        <dbReference type="ARBA" id="ARBA00006484"/>
    </source>
</evidence>
<accession>A0A1J5N1F1</accession>
<feature type="domain" description="Ketoreductase" evidence="3">
    <location>
        <begin position="7"/>
        <end position="189"/>
    </location>
</feature>
<dbReference type="GO" id="GO:0018482">
    <property type="term" value="F:4-formylbenzenesulfonate dehydrogenase activity"/>
    <property type="evidence" value="ECO:0007669"/>
    <property type="project" value="UniProtKB-EC"/>
</dbReference>
<dbReference type="Pfam" id="PF00106">
    <property type="entry name" value="adh_short"/>
    <property type="match status" value="1"/>
</dbReference>
<dbReference type="SUPFAM" id="SSF51735">
    <property type="entry name" value="NAD(P)-binding Rossmann-fold domains"/>
    <property type="match status" value="1"/>
</dbReference>
<reference evidence="4 5" key="1">
    <citation type="submission" date="2015-09" db="EMBL/GenBank/DDBJ databases">
        <title>Genome of Desulfovibrio dechloracetivorans BerOc1, a mercury methylating strain isolated from highly hydrocarbons and metals contaminated coastal sediments.</title>
        <authorList>
            <person name="Goni Urriza M."/>
            <person name="Gassie C."/>
            <person name="Bouchez O."/>
            <person name="Klopp C."/>
            <person name="Ranchou-Peyruse A."/>
            <person name="Remy G."/>
        </authorList>
    </citation>
    <scope>NUCLEOTIDE SEQUENCE [LARGE SCALE GENOMIC DNA]</scope>
    <source>
        <strain evidence="4 5">BerOc1</strain>
    </source>
</reference>
<proteinExistence type="inferred from homology"/>
<dbReference type="SMART" id="SM00822">
    <property type="entry name" value="PKS_KR"/>
    <property type="match status" value="1"/>
</dbReference>
<dbReference type="InterPro" id="IPR002347">
    <property type="entry name" value="SDR_fam"/>
</dbReference>
<name>A0A1J5N1F1_9BACT</name>
<comment type="similarity">
    <text evidence="1">Belongs to the short-chain dehydrogenases/reductases (SDR) family.</text>
</comment>
<dbReference type="EC" id="1.2.1.62" evidence="4"/>
<dbReference type="PRINTS" id="PR00081">
    <property type="entry name" value="GDHRDH"/>
</dbReference>
<sequence>MTSLRNKTLILTGASMGIGAALAEELAGEGVHLVLGARTREKLLAVRDRCRALGGRAECVAGDAADDAVASQLVEAALNLGDFYGFIHAAGVLEPGPAVWELSADSFRRVLDGSLVAAHQIMRHAVPPLLDRGEGLAVFFGSGAAQRAQTGIGAYCAAKAGEEHLARQLANEAPAITTVIWRPGVVETRMQADARTAVGSAAAPLRELFASWLRDGLLLTPKQSARGLVEFLRADPRAYHGKVADIRKI</sequence>
<dbReference type="RefSeq" id="WP_071544979.1">
    <property type="nucleotide sequence ID" value="NZ_LKAQ01000004.1"/>
</dbReference>
<evidence type="ECO:0000256" key="2">
    <source>
        <dbReference type="ARBA" id="ARBA00023002"/>
    </source>
</evidence>
<dbReference type="PANTHER" id="PTHR44196">
    <property type="entry name" value="DEHYDROGENASE/REDUCTASE SDR FAMILY MEMBER 7B"/>
    <property type="match status" value="1"/>
</dbReference>
<dbReference type="InterPro" id="IPR036291">
    <property type="entry name" value="NAD(P)-bd_dom_sf"/>
</dbReference>
<comment type="caution">
    <text evidence="4">The sequence shown here is derived from an EMBL/GenBank/DDBJ whole genome shotgun (WGS) entry which is preliminary data.</text>
</comment>
<dbReference type="PANTHER" id="PTHR44196:SF1">
    <property type="entry name" value="DEHYDROGENASE_REDUCTASE SDR FAMILY MEMBER 7B"/>
    <property type="match status" value="1"/>
</dbReference>
<dbReference type="InterPro" id="IPR057326">
    <property type="entry name" value="KR_dom"/>
</dbReference>
<protein>
    <submittedName>
        <fullName evidence="4">4-formylbenzenesulfonate dehydrogenase TsaC1/TsaC2</fullName>
        <ecNumber evidence="4">1.2.1.62</ecNumber>
    </submittedName>
</protein>
<evidence type="ECO:0000313" key="5">
    <source>
        <dbReference type="Proteomes" id="UP000181901"/>
    </source>
</evidence>
<organism evidence="4 5">
    <name type="scientific">Pseudodesulfovibrio hydrargyri</name>
    <dbReference type="NCBI Taxonomy" id="2125990"/>
    <lineage>
        <taxon>Bacteria</taxon>
        <taxon>Pseudomonadati</taxon>
        <taxon>Thermodesulfobacteriota</taxon>
        <taxon>Desulfovibrionia</taxon>
        <taxon>Desulfovibrionales</taxon>
        <taxon>Desulfovibrionaceae</taxon>
    </lineage>
</organism>